<dbReference type="GO" id="GO:0016780">
    <property type="term" value="F:phosphotransferase activity, for other substituted phosphate groups"/>
    <property type="evidence" value="ECO:0007669"/>
    <property type="project" value="InterPro"/>
</dbReference>
<protein>
    <recommendedName>
        <fullName evidence="7">CDP-diacylglycerol--inositol 3-phosphatidyltransferase</fullName>
    </recommendedName>
</protein>
<accession>A0A7S3ZJI4</accession>
<keyword evidence="6" id="KW-1185">Reference proteome</keyword>
<dbReference type="InterPro" id="IPR000462">
    <property type="entry name" value="CDP-OH_P_trans"/>
</dbReference>
<dbReference type="OrthoDB" id="196717at2759"/>
<organism evidence="4">
    <name type="scientific">Pelagomonas calceolata</name>
    <dbReference type="NCBI Taxonomy" id="35677"/>
    <lineage>
        <taxon>Eukaryota</taxon>
        <taxon>Sar</taxon>
        <taxon>Stramenopiles</taxon>
        <taxon>Ochrophyta</taxon>
        <taxon>Pelagophyceae</taxon>
        <taxon>Pelagomonadales</taxon>
        <taxon>Pelagomonadaceae</taxon>
        <taxon>Pelagomonas</taxon>
    </lineage>
</organism>
<evidence type="ECO:0000256" key="2">
    <source>
        <dbReference type="RuleBase" id="RU003750"/>
    </source>
</evidence>
<proteinExistence type="inferred from homology"/>
<name>A0A7S3ZJI4_9STRA</name>
<evidence type="ECO:0000256" key="1">
    <source>
        <dbReference type="ARBA" id="ARBA00022679"/>
    </source>
</evidence>
<evidence type="ECO:0000313" key="4">
    <source>
        <dbReference type="EMBL" id="CAE0685003.1"/>
    </source>
</evidence>
<dbReference type="Gene3D" id="1.20.120.1760">
    <property type="match status" value="1"/>
</dbReference>
<keyword evidence="1 2" id="KW-0808">Transferase</keyword>
<reference evidence="5" key="2">
    <citation type="submission" date="2021-11" db="EMBL/GenBank/DDBJ databases">
        <authorList>
            <consortium name="Genoscope - CEA"/>
            <person name="William W."/>
        </authorList>
    </citation>
    <scope>NUCLEOTIDE SEQUENCE</scope>
</reference>
<dbReference type="EMBL" id="HBIW01000525">
    <property type="protein sequence ID" value="CAE0685003.1"/>
    <property type="molecule type" value="Transcribed_RNA"/>
</dbReference>
<dbReference type="InterPro" id="IPR043130">
    <property type="entry name" value="CDP-OH_PTrfase_TM_dom"/>
</dbReference>
<sequence length="235" mass="25568">MVATRRSLSPAPKRAASPARKPAARAKSPARKKKAKAGPFILLDPKRMPFWLYAPNLLGYIRVATLVYAMYESDPGSSMAATCLALSLAIDYVDGPCARRFDMCTKFGDLLDHVCDHVTMLWLVHCTTASDIDRAVNALHCGVALAYMAYTGHYFKHASTSNVVTAIVEANNYFNMPSILWNANTCVVPLVKMSYHASYGIGLKDSTPLLDVVNYMGLLVTAAYTVACVHGAAQQ</sequence>
<dbReference type="Proteomes" id="UP000789595">
    <property type="component" value="Unassembled WGS sequence"/>
</dbReference>
<evidence type="ECO:0000256" key="3">
    <source>
        <dbReference type="SAM" id="MobiDB-lite"/>
    </source>
</evidence>
<dbReference type="Pfam" id="PF01066">
    <property type="entry name" value="CDP-OH_P_transf"/>
    <property type="match status" value="1"/>
</dbReference>
<comment type="similarity">
    <text evidence="2">Belongs to the CDP-alcohol phosphatidyltransferase class-I family.</text>
</comment>
<dbReference type="AlphaFoldDB" id="A0A7S3ZJI4"/>
<evidence type="ECO:0000313" key="6">
    <source>
        <dbReference type="Proteomes" id="UP000789595"/>
    </source>
</evidence>
<dbReference type="GO" id="GO:0008654">
    <property type="term" value="P:phospholipid biosynthetic process"/>
    <property type="evidence" value="ECO:0007669"/>
    <property type="project" value="InterPro"/>
</dbReference>
<feature type="compositionally biased region" description="Basic residues" evidence="3">
    <location>
        <begin position="22"/>
        <end position="32"/>
    </location>
</feature>
<feature type="region of interest" description="Disordered" evidence="3">
    <location>
        <begin position="1"/>
        <end position="32"/>
    </location>
</feature>
<evidence type="ECO:0008006" key="7">
    <source>
        <dbReference type="Google" id="ProtNLM"/>
    </source>
</evidence>
<dbReference type="EMBL" id="CAKKNE010000005">
    <property type="protein sequence ID" value="CAH0378095.1"/>
    <property type="molecule type" value="Genomic_DNA"/>
</dbReference>
<evidence type="ECO:0000313" key="5">
    <source>
        <dbReference type="EMBL" id="CAH0378095.1"/>
    </source>
</evidence>
<dbReference type="GO" id="GO:0016020">
    <property type="term" value="C:membrane"/>
    <property type="evidence" value="ECO:0007669"/>
    <property type="project" value="InterPro"/>
</dbReference>
<reference evidence="4" key="1">
    <citation type="submission" date="2021-01" db="EMBL/GenBank/DDBJ databases">
        <authorList>
            <person name="Corre E."/>
            <person name="Pelletier E."/>
            <person name="Niang G."/>
            <person name="Scheremetjew M."/>
            <person name="Finn R."/>
            <person name="Kale V."/>
            <person name="Holt S."/>
            <person name="Cochrane G."/>
            <person name="Meng A."/>
            <person name="Brown T."/>
            <person name="Cohen L."/>
        </authorList>
    </citation>
    <scope>NUCLEOTIDE SEQUENCE</scope>
    <source>
        <strain evidence="4">CCMP1756</strain>
    </source>
</reference>
<dbReference type="PROSITE" id="PS00379">
    <property type="entry name" value="CDP_ALCOHOL_P_TRANSF"/>
    <property type="match status" value="1"/>
</dbReference>
<gene>
    <name evidence="4" type="ORF">PCAL00307_LOCUS437</name>
    <name evidence="5" type="ORF">PECAL_5P26110</name>
</gene>
<dbReference type="InterPro" id="IPR048254">
    <property type="entry name" value="CDP_ALCOHOL_P_TRANSF_CS"/>
</dbReference>
<feature type="compositionally biased region" description="Low complexity" evidence="3">
    <location>
        <begin position="1"/>
        <end position="21"/>
    </location>
</feature>